<dbReference type="EMBL" id="JBFDAA010000010">
    <property type="protein sequence ID" value="KAL1124728.1"/>
    <property type="molecule type" value="Genomic_DNA"/>
</dbReference>
<dbReference type="Proteomes" id="UP001558652">
    <property type="component" value="Unassembled WGS sequence"/>
</dbReference>
<sequence length="583" mass="64427">MALFETLGITSFNEFFIILFGAVSLWNYQLLDPAIRPITLPPRWLHHDYDFIIVGAGSAGSVLASRLSENPHWKVLLLEAGGDENLITETPFLMYSLWDTPFDWNYTTTEQSRACRATNGICNWPRGRGLGGSSAINGVVYIRGNRKDYDNWAANGCKGWSFKEVLPYFLRSEDMREPRYSADKKFHSTGGYLTVSEANYKNPMMDDFMELGRRLGYEIGDVNGEKQTGFMPLQGTFRDGARCSTSKAFLRPARNRPNLHIVTGAFASSVLIDKYTNTANGVKFRYKGTHHTVQATKEVILSSGTINSPQILMASGLGPGDHLKNLGVPLIKDLPVGENLQDHVGVLVKFRTNEATRVKDYWSTKVVEEYATKRSGPLSSSVIDAVGFVNSKYSNDTSYPDIQFHFGSPPSVAEGDVHTWAVFAQLLRPNSRGSVRLASKDPTVAPAIDPNYLAAPKDTLILKEATRIALEMGCSDVMAKYGSKLDREYHAACADKVSDDLLDCLVTNYSSTVFHPTGTCRMGPDDDPKSVVDPSLRVIGINRLRVVDASVMPDIVSGNTNAPTIMIAEKAAAMIKEFWKNLM</sequence>
<feature type="binding site" evidence="5">
    <location>
        <begin position="137"/>
        <end position="140"/>
    </location>
    <ligand>
        <name>FAD</name>
        <dbReference type="ChEBI" id="CHEBI:57692"/>
    </ligand>
</feature>
<dbReference type="PIRSF" id="PIRSF000137">
    <property type="entry name" value="Alcohol_oxidase"/>
    <property type="match status" value="1"/>
</dbReference>
<evidence type="ECO:0000256" key="1">
    <source>
        <dbReference type="ARBA" id="ARBA00001974"/>
    </source>
</evidence>
<dbReference type="InterPro" id="IPR000172">
    <property type="entry name" value="GMC_OxRdtase_N"/>
</dbReference>
<accession>A0ABD0YBL9</accession>
<comment type="cofactor">
    <cofactor evidence="1 5">
        <name>FAD</name>
        <dbReference type="ChEBI" id="CHEBI:57692"/>
    </cofactor>
</comment>
<proteinExistence type="inferred from homology"/>
<keyword evidence="4 5" id="KW-0274">FAD</keyword>
<evidence type="ECO:0000259" key="7">
    <source>
        <dbReference type="PROSITE" id="PS00623"/>
    </source>
</evidence>
<feature type="domain" description="Glucose-methanol-choline oxidoreductase N-terminal" evidence="8">
    <location>
        <begin position="304"/>
        <end position="318"/>
    </location>
</feature>
<dbReference type="SUPFAM" id="SSF51905">
    <property type="entry name" value="FAD/NAD(P)-binding domain"/>
    <property type="match status" value="1"/>
</dbReference>
<evidence type="ECO:0000313" key="10">
    <source>
        <dbReference type="Proteomes" id="UP001558652"/>
    </source>
</evidence>
<gene>
    <name evidence="9" type="ORF">AAG570_001351</name>
</gene>
<evidence type="ECO:0000259" key="8">
    <source>
        <dbReference type="PROSITE" id="PS00624"/>
    </source>
</evidence>
<dbReference type="Pfam" id="PF00732">
    <property type="entry name" value="GMC_oxred_N"/>
    <property type="match status" value="1"/>
</dbReference>
<dbReference type="PROSITE" id="PS00624">
    <property type="entry name" value="GMC_OXRED_2"/>
    <property type="match status" value="1"/>
</dbReference>
<evidence type="ECO:0000256" key="5">
    <source>
        <dbReference type="PIRSR" id="PIRSR000137-2"/>
    </source>
</evidence>
<dbReference type="PANTHER" id="PTHR11552:SF147">
    <property type="entry name" value="CHOLINE DEHYDROGENASE, MITOCHONDRIAL"/>
    <property type="match status" value="1"/>
</dbReference>
<dbReference type="PANTHER" id="PTHR11552">
    <property type="entry name" value="GLUCOSE-METHANOL-CHOLINE GMC OXIDOREDUCTASE"/>
    <property type="match status" value="1"/>
</dbReference>
<evidence type="ECO:0000256" key="4">
    <source>
        <dbReference type="ARBA" id="ARBA00022827"/>
    </source>
</evidence>
<evidence type="ECO:0000256" key="6">
    <source>
        <dbReference type="RuleBase" id="RU003968"/>
    </source>
</evidence>
<comment type="similarity">
    <text evidence="2 6">Belongs to the GMC oxidoreductase family.</text>
</comment>
<dbReference type="PROSITE" id="PS00623">
    <property type="entry name" value="GMC_OXRED_1"/>
    <property type="match status" value="1"/>
</dbReference>
<dbReference type="Pfam" id="PF05199">
    <property type="entry name" value="GMC_oxred_C"/>
    <property type="match status" value="1"/>
</dbReference>
<comment type="caution">
    <text evidence="9">The sequence shown here is derived from an EMBL/GenBank/DDBJ whole genome shotgun (WGS) entry which is preliminary data.</text>
</comment>
<dbReference type="InterPro" id="IPR036188">
    <property type="entry name" value="FAD/NAD-bd_sf"/>
</dbReference>
<feature type="domain" description="Glucose-methanol-choline oxidoreductase N-terminal" evidence="7">
    <location>
        <begin position="127"/>
        <end position="150"/>
    </location>
</feature>
<dbReference type="InterPro" id="IPR012132">
    <property type="entry name" value="GMC_OxRdtase"/>
</dbReference>
<evidence type="ECO:0000313" key="9">
    <source>
        <dbReference type="EMBL" id="KAL1124728.1"/>
    </source>
</evidence>
<evidence type="ECO:0000256" key="3">
    <source>
        <dbReference type="ARBA" id="ARBA00022630"/>
    </source>
</evidence>
<dbReference type="InterPro" id="IPR007867">
    <property type="entry name" value="GMC_OxRtase_C"/>
</dbReference>
<reference evidence="9 10" key="1">
    <citation type="submission" date="2024-07" db="EMBL/GenBank/DDBJ databases">
        <title>Chromosome-level genome assembly of the water stick insect Ranatra chinensis (Heteroptera: Nepidae).</title>
        <authorList>
            <person name="Liu X."/>
        </authorList>
    </citation>
    <scope>NUCLEOTIDE SEQUENCE [LARGE SCALE GENOMIC DNA]</scope>
    <source>
        <strain evidence="9">Cailab_2021Rc</strain>
        <tissue evidence="9">Muscle</tissue>
    </source>
</reference>
<keyword evidence="10" id="KW-1185">Reference proteome</keyword>
<keyword evidence="3 6" id="KW-0285">Flavoprotein</keyword>
<organism evidence="9 10">
    <name type="scientific">Ranatra chinensis</name>
    <dbReference type="NCBI Taxonomy" id="642074"/>
    <lineage>
        <taxon>Eukaryota</taxon>
        <taxon>Metazoa</taxon>
        <taxon>Ecdysozoa</taxon>
        <taxon>Arthropoda</taxon>
        <taxon>Hexapoda</taxon>
        <taxon>Insecta</taxon>
        <taxon>Pterygota</taxon>
        <taxon>Neoptera</taxon>
        <taxon>Paraneoptera</taxon>
        <taxon>Hemiptera</taxon>
        <taxon>Heteroptera</taxon>
        <taxon>Panheteroptera</taxon>
        <taxon>Nepomorpha</taxon>
        <taxon>Nepidae</taxon>
        <taxon>Ranatrinae</taxon>
        <taxon>Ranatra</taxon>
    </lineage>
</organism>
<evidence type="ECO:0000256" key="2">
    <source>
        <dbReference type="ARBA" id="ARBA00010790"/>
    </source>
</evidence>
<dbReference type="Gene3D" id="3.30.560.10">
    <property type="entry name" value="Glucose Oxidase, domain 3"/>
    <property type="match status" value="1"/>
</dbReference>
<dbReference type="SUPFAM" id="SSF54373">
    <property type="entry name" value="FAD-linked reductases, C-terminal domain"/>
    <property type="match status" value="1"/>
</dbReference>
<name>A0ABD0YBL9_9HEMI</name>
<protein>
    <recommendedName>
        <fullName evidence="7 8">Glucose-methanol-choline oxidoreductase N-terminal domain-containing protein</fullName>
    </recommendedName>
</protein>
<dbReference type="AlphaFoldDB" id="A0ABD0YBL9"/>
<dbReference type="Gene3D" id="3.50.50.60">
    <property type="entry name" value="FAD/NAD(P)-binding domain"/>
    <property type="match status" value="1"/>
</dbReference>